<reference evidence="2" key="1">
    <citation type="submission" date="2016-11" db="UniProtKB">
        <authorList>
            <consortium name="WormBaseParasite"/>
        </authorList>
    </citation>
    <scope>IDENTIFICATION</scope>
</reference>
<protein>
    <submittedName>
        <fullName evidence="2">Glycosyltransferase family 92 protein</fullName>
    </submittedName>
</protein>
<evidence type="ECO:0000313" key="1">
    <source>
        <dbReference type="Proteomes" id="UP000095283"/>
    </source>
</evidence>
<accession>A0A1I7WXM0</accession>
<sequence>MDMHVEVLRSINCFVISNRTSVSFGREDTTLSTNKIKRLAIPTEDFLLGSFEGIMWTKNKEKFMDDSDFFYENTDVTRYNHINCKHLNSIATYRASCSFYQNFIKLVKAQIDELEWDPSISLLKISARLWRNNFNTHRFPILYELNRIIIMNLFHIFLRILEFFRRMAFPHTSQRVVHYRFGI</sequence>
<dbReference type="AlphaFoldDB" id="A0A1I7WXM0"/>
<proteinExistence type="predicted"/>
<keyword evidence="1" id="KW-1185">Reference proteome</keyword>
<organism evidence="1 2">
    <name type="scientific">Heterorhabditis bacteriophora</name>
    <name type="common">Entomopathogenic nematode worm</name>
    <dbReference type="NCBI Taxonomy" id="37862"/>
    <lineage>
        <taxon>Eukaryota</taxon>
        <taxon>Metazoa</taxon>
        <taxon>Ecdysozoa</taxon>
        <taxon>Nematoda</taxon>
        <taxon>Chromadorea</taxon>
        <taxon>Rhabditida</taxon>
        <taxon>Rhabditina</taxon>
        <taxon>Rhabditomorpha</taxon>
        <taxon>Strongyloidea</taxon>
        <taxon>Heterorhabditidae</taxon>
        <taxon>Heterorhabditis</taxon>
    </lineage>
</organism>
<dbReference type="WBParaSite" id="Hba_09903">
    <property type="protein sequence ID" value="Hba_09903"/>
    <property type="gene ID" value="Hba_09903"/>
</dbReference>
<name>A0A1I7WXM0_HETBA</name>
<dbReference type="Proteomes" id="UP000095283">
    <property type="component" value="Unplaced"/>
</dbReference>
<evidence type="ECO:0000313" key="2">
    <source>
        <dbReference type="WBParaSite" id="Hba_09903"/>
    </source>
</evidence>